<comment type="similarity">
    <text evidence="7">Belongs to the CobB/CbiA family.</text>
</comment>
<dbReference type="PANTHER" id="PTHR43873">
    <property type="entry name" value="COBYRINATE A,C-DIAMIDE SYNTHASE"/>
    <property type="match status" value="1"/>
</dbReference>
<gene>
    <name evidence="7" type="primary">cbiA</name>
    <name evidence="10" type="ORF">DESHY_30076</name>
</gene>
<dbReference type="GO" id="GO:0009236">
    <property type="term" value="P:cobalamin biosynthetic process"/>
    <property type="evidence" value="ECO:0007669"/>
    <property type="project" value="UniProtKB-UniRule"/>
</dbReference>
<keyword evidence="4 7" id="KW-0067">ATP-binding</keyword>
<dbReference type="InterPro" id="IPR029062">
    <property type="entry name" value="Class_I_gatase-like"/>
</dbReference>
<keyword evidence="6 7" id="KW-0315">Glutamine amidotransferase</keyword>
<feature type="site" description="Increases nucleophilicity of active site Cys" evidence="7">
    <location>
        <position position="448"/>
    </location>
</feature>
<dbReference type="NCBIfam" id="NF002204">
    <property type="entry name" value="PRK01077.1"/>
    <property type="match status" value="1"/>
</dbReference>
<dbReference type="Proteomes" id="UP000009315">
    <property type="component" value="Unassembled WGS sequence"/>
</dbReference>
<comment type="cofactor">
    <cofactor evidence="1 7">
        <name>Mg(2+)</name>
        <dbReference type="ChEBI" id="CHEBI:18420"/>
    </cofactor>
</comment>
<feature type="domain" description="CobQ/CobB/MinD/ParA nucleotide binding" evidence="8">
    <location>
        <begin position="14"/>
        <end position="194"/>
    </location>
</feature>
<keyword evidence="3 7" id="KW-0547">Nucleotide-binding</keyword>
<evidence type="ECO:0000256" key="7">
    <source>
        <dbReference type="HAMAP-Rule" id="MF_00027"/>
    </source>
</evidence>
<dbReference type="InterPro" id="IPR002586">
    <property type="entry name" value="CobQ/CobB/MinD/ParA_Nub-bd_dom"/>
</dbReference>
<dbReference type="Gene3D" id="3.40.50.300">
    <property type="entry name" value="P-loop containing nucleotide triphosphate hydrolases"/>
    <property type="match status" value="1"/>
</dbReference>
<comment type="pathway">
    <text evidence="7">Cofactor biosynthesis; adenosylcobalamin biosynthesis; cob(II)yrinate a,c-diamide from sirohydrochlorin (anaerobic route): step 10/10.</text>
</comment>
<dbReference type="Pfam" id="PF01656">
    <property type="entry name" value="CbiA"/>
    <property type="match status" value="1"/>
</dbReference>
<dbReference type="Gene3D" id="3.40.50.880">
    <property type="match status" value="1"/>
</dbReference>
<dbReference type="RefSeq" id="WP_008411779.1">
    <property type="nucleotide sequence ID" value="NZ_CAOS01000010.1"/>
</dbReference>
<keyword evidence="7" id="KW-0169">Cobalamin biosynthesis</keyword>
<dbReference type="InterPro" id="IPR004484">
    <property type="entry name" value="CbiA/CobB_synth"/>
</dbReference>
<feature type="domain" description="CobB/CobQ-like glutamine amidotransferase" evidence="9">
    <location>
        <begin position="264"/>
        <end position="452"/>
    </location>
</feature>
<reference evidence="10 11" key="1">
    <citation type="journal article" date="2013" name="Genome Announc.">
        <title>Genome Sequence of the Sulfate-Reducing Bacterium Desulfotomaculum hydrothermale Lam5(T).</title>
        <authorList>
            <person name="Amin O."/>
            <person name="Fardeau M.L."/>
            <person name="Valette O."/>
            <person name="Hirschler-Rea A."/>
            <person name="Barbe V."/>
            <person name="Medigue C."/>
            <person name="Vacherie B."/>
            <person name="Ollivier B."/>
            <person name="Bertin P.N."/>
            <person name="Dolla A."/>
        </authorList>
    </citation>
    <scope>NUCLEOTIDE SEQUENCE [LARGE SCALE GENOMIC DNA]</scope>
    <source>
        <strain evidence="11">Lam5 / DSM 18033</strain>
    </source>
</reference>
<organism evidence="10 11">
    <name type="scientific">Desulforamulus hydrothermalis Lam5 = DSM 18033</name>
    <dbReference type="NCBI Taxonomy" id="1121428"/>
    <lineage>
        <taxon>Bacteria</taxon>
        <taxon>Bacillati</taxon>
        <taxon>Bacillota</taxon>
        <taxon>Clostridia</taxon>
        <taxon>Eubacteriales</taxon>
        <taxon>Peptococcaceae</taxon>
        <taxon>Desulforamulus</taxon>
    </lineage>
</organism>
<dbReference type="EC" id="6.3.5.11" evidence="7"/>
<dbReference type="STRING" id="1121428.DESHY_30076"/>
<keyword evidence="2 7" id="KW-0436">Ligase</keyword>
<dbReference type="Pfam" id="PF07685">
    <property type="entry name" value="GATase_3"/>
    <property type="match status" value="1"/>
</dbReference>
<evidence type="ECO:0000259" key="9">
    <source>
        <dbReference type="Pfam" id="PF07685"/>
    </source>
</evidence>
<dbReference type="OrthoDB" id="9764035at2"/>
<dbReference type="PROSITE" id="PS51274">
    <property type="entry name" value="GATASE_COBBQ"/>
    <property type="match status" value="1"/>
</dbReference>
<comment type="function">
    <text evidence="7">Catalyzes the ATP-dependent amidation of the two carboxylate groups at positions a and c of cobyrinate, using either L-glutamine or ammonia as the nitrogen source.</text>
</comment>
<evidence type="ECO:0000256" key="6">
    <source>
        <dbReference type="ARBA" id="ARBA00022962"/>
    </source>
</evidence>
<evidence type="ECO:0000256" key="3">
    <source>
        <dbReference type="ARBA" id="ARBA00022741"/>
    </source>
</evidence>
<comment type="miscellaneous">
    <text evidence="7">The a and c carboxylates of cobyrinate are activated for nucleophilic attack via formation of a phosphorylated intermediate by ATP. CbiA catalyzes first the amidation of the c-carboxylate, and then that of the a-carboxylate.</text>
</comment>
<dbReference type="InterPro" id="IPR011698">
    <property type="entry name" value="GATase_3"/>
</dbReference>
<dbReference type="GO" id="GO:0005524">
    <property type="term" value="F:ATP binding"/>
    <property type="evidence" value="ECO:0007669"/>
    <property type="project" value="UniProtKB-UniRule"/>
</dbReference>
<evidence type="ECO:0000256" key="5">
    <source>
        <dbReference type="ARBA" id="ARBA00022842"/>
    </source>
</evidence>
<evidence type="ECO:0000259" key="8">
    <source>
        <dbReference type="Pfam" id="PF01656"/>
    </source>
</evidence>
<protein>
    <recommendedName>
        <fullName evidence="7">Cobyrinate a,c-diamide synthase</fullName>
        <ecNumber evidence="7">6.3.5.11</ecNumber>
    </recommendedName>
    <alternativeName>
        <fullName evidence="7">Cobyrinic acid a,c-diamide synthetase</fullName>
    </alternativeName>
</protein>
<accession>K8EIG4</accession>
<comment type="catalytic activity">
    <reaction evidence="7">
        <text>cob(II)yrinate + 2 L-glutamine + 2 ATP + 2 H2O = cob(II)yrinate a,c diamide + 2 L-glutamate + 2 ADP + 2 phosphate + 2 H(+)</text>
        <dbReference type="Rhea" id="RHEA:26289"/>
        <dbReference type="ChEBI" id="CHEBI:15377"/>
        <dbReference type="ChEBI" id="CHEBI:15378"/>
        <dbReference type="ChEBI" id="CHEBI:29985"/>
        <dbReference type="ChEBI" id="CHEBI:30616"/>
        <dbReference type="ChEBI" id="CHEBI:43474"/>
        <dbReference type="ChEBI" id="CHEBI:58359"/>
        <dbReference type="ChEBI" id="CHEBI:58537"/>
        <dbReference type="ChEBI" id="CHEBI:58894"/>
        <dbReference type="ChEBI" id="CHEBI:456216"/>
        <dbReference type="EC" id="6.3.5.11"/>
    </reaction>
</comment>
<evidence type="ECO:0000256" key="1">
    <source>
        <dbReference type="ARBA" id="ARBA00001946"/>
    </source>
</evidence>
<comment type="domain">
    <text evidence="7">Comprises of two domains. The C-terminal domain contains the binding site for glutamine and catalyzes the hydrolysis of this substrate to glutamate and ammonia. The N-terminal domain is anticipated to bind ATP and cobyrinate and catalyzes the ultimate synthesis of the diamide product. The ammonia produced via the glutaminase domain is probably translocated to the adjacent domain via a molecular tunnel, where it reacts with an activated intermediate.</text>
</comment>
<dbReference type="NCBIfam" id="TIGR00379">
    <property type="entry name" value="cobB"/>
    <property type="match status" value="1"/>
</dbReference>
<evidence type="ECO:0000256" key="2">
    <source>
        <dbReference type="ARBA" id="ARBA00022598"/>
    </source>
</evidence>
<feature type="active site" description="Nucleophile" evidence="7">
    <location>
        <position position="345"/>
    </location>
</feature>
<keyword evidence="5 7" id="KW-0460">Magnesium</keyword>
<comment type="caution">
    <text evidence="10">The sequence shown here is derived from an EMBL/GenBank/DDBJ whole genome shotgun (WGS) entry which is preliminary data.</text>
</comment>
<keyword evidence="11" id="KW-1185">Reference proteome</keyword>
<evidence type="ECO:0000256" key="4">
    <source>
        <dbReference type="ARBA" id="ARBA00022840"/>
    </source>
</evidence>
<dbReference type="HAMAP" id="MF_00027">
    <property type="entry name" value="CobB_CbiA"/>
    <property type="match status" value="1"/>
</dbReference>
<dbReference type="AlphaFoldDB" id="K8EIG4"/>
<dbReference type="CDD" id="cd03130">
    <property type="entry name" value="GATase1_CobB"/>
    <property type="match status" value="1"/>
</dbReference>
<dbReference type="GO" id="GO:0042242">
    <property type="term" value="F:cobyrinic acid a,c-diamide synthase activity"/>
    <property type="evidence" value="ECO:0007669"/>
    <property type="project" value="UniProtKB-UniRule"/>
</dbReference>
<proteinExistence type="inferred from homology"/>
<dbReference type="SUPFAM" id="SSF52540">
    <property type="entry name" value="P-loop containing nucleoside triphosphate hydrolases"/>
    <property type="match status" value="1"/>
</dbReference>
<dbReference type="eggNOG" id="COG1797">
    <property type="taxonomic scope" value="Bacteria"/>
</dbReference>
<dbReference type="InterPro" id="IPR027417">
    <property type="entry name" value="P-loop_NTPase"/>
</dbReference>
<evidence type="ECO:0000313" key="11">
    <source>
        <dbReference type="Proteomes" id="UP000009315"/>
    </source>
</evidence>
<dbReference type="EMBL" id="CAOS01000010">
    <property type="protein sequence ID" value="CCO08386.1"/>
    <property type="molecule type" value="Genomic_DNA"/>
</dbReference>
<dbReference type="CDD" id="cd05388">
    <property type="entry name" value="CobB_N"/>
    <property type="match status" value="1"/>
</dbReference>
<name>K8EIG4_9FIRM</name>
<sequence>MTYTYHIPRLLIGAPQGRSGKTTVTIGLLAALTARGYRVQPYKKGPDFIDPSWLTKVAGRTCRNLDSYLMDQESIRQTFISHAQDADIAVIEGAMGLFDGVDLAGSGSSAEIAKIVQAPVLLVVNCTRMTRSVAAMVSGFAHFDAAVKIGGVILNQVARSRHEKMLRAAINEYCGVPVLGALPKGSRFTIPDRHLGLIPAGENEALLEAIGQLGEAAARYLDLDGIMQMARRWPGLTVRQAIPPAPAVQWLERGSATPRPPVVIGVIRDRSFSFYYPENLEALVAAGAGLLSVSAIDDPLLPDVDGLYIGGGFPEVLAAELAANRSFRQDLRQKIEQGLPVYAECGGLMYLGRRIHWEDKSFEMVGALPLEVEMVKKPQGHGYMHLEVLPGTPYFAAGQIIRGHEFHNSRVVNLDPECRFACRVLRGHGINGEYDGLCYKNVLALYNHLHAVAEPDWARNFVKLARSRRTGGN</sequence>
<dbReference type="SUPFAM" id="SSF52317">
    <property type="entry name" value="Class I glutamine amidotransferase-like"/>
    <property type="match status" value="1"/>
</dbReference>
<dbReference type="UniPathway" id="UPA00148">
    <property type="reaction ID" value="UER00231"/>
</dbReference>
<dbReference type="PANTHER" id="PTHR43873:SF1">
    <property type="entry name" value="COBYRINATE A,C-DIAMIDE SYNTHASE"/>
    <property type="match status" value="1"/>
</dbReference>
<evidence type="ECO:0000313" key="10">
    <source>
        <dbReference type="EMBL" id="CCO08386.1"/>
    </source>
</evidence>